<evidence type="ECO:0000313" key="3">
    <source>
        <dbReference type="Proteomes" id="UP000015103"/>
    </source>
</evidence>
<dbReference type="InParanoid" id="T1HDY4"/>
<organism evidence="2 3">
    <name type="scientific">Rhodnius prolixus</name>
    <name type="common">Triatomid bug</name>
    <dbReference type="NCBI Taxonomy" id="13249"/>
    <lineage>
        <taxon>Eukaryota</taxon>
        <taxon>Metazoa</taxon>
        <taxon>Ecdysozoa</taxon>
        <taxon>Arthropoda</taxon>
        <taxon>Hexapoda</taxon>
        <taxon>Insecta</taxon>
        <taxon>Pterygota</taxon>
        <taxon>Neoptera</taxon>
        <taxon>Paraneoptera</taxon>
        <taxon>Hemiptera</taxon>
        <taxon>Heteroptera</taxon>
        <taxon>Panheteroptera</taxon>
        <taxon>Cimicomorpha</taxon>
        <taxon>Reduviidae</taxon>
        <taxon>Triatominae</taxon>
        <taxon>Rhodnius</taxon>
    </lineage>
</organism>
<dbReference type="InterPro" id="IPR049512">
    <property type="entry name" value="DJR-like_dom"/>
</dbReference>
<protein>
    <recommendedName>
        <fullName evidence="1">Double jelly roll-like domain-containing protein</fullName>
    </recommendedName>
</protein>
<evidence type="ECO:0000259" key="1">
    <source>
        <dbReference type="Pfam" id="PF21738"/>
    </source>
</evidence>
<proteinExistence type="predicted"/>
<reference evidence="2" key="1">
    <citation type="submission" date="2015-05" db="UniProtKB">
        <authorList>
            <consortium name="EnsemblMetazoa"/>
        </authorList>
    </citation>
    <scope>IDENTIFICATION</scope>
</reference>
<name>T1HDY4_RHOPR</name>
<dbReference type="Pfam" id="PF21738">
    <property type="entry name" value="DJR-like_dom"/>
    <property type="match status" value="1"/>
</dbReference>
<dbReference type="EnsemblMetazoa" id="RPRC002256-RA">
    <property type="protein sequence ID" value="RPRC002256-PA"/>
    <property type="gene ID" value="RPRC002256"/>
</dbReference>
<dbReference type="VEuPathDB" id="VectorBase:RPRC002256"/>
<evidence type="ECO:0000313" key="2">
    <source>
        <dbReference type="EnsemblMetazoa" id="RPRC002256-PA"/>
    </source>
</evidence>
<dbReference type="Proteomes" id="UP000015103">
    <property type="component" value="Unassembled WGS sequence"/>
</dbReference>
<sequence>MTNNAFAFLFDETCHELRGVKIDRVKSTGIACTLKWLVALK</sequence>
<keyword evidence="3" id="KW-1185">Reference proteome</keyword>
<feature type="domain" description="Double jelly roll-like" evidence="1">
    <location>
        <begin position="2"/>
        <end position="40"/>
    </location>
</feature>
<dbReference type="HOGENOM" id="CLU_214677_0_0_1"/>
<dbReference type="AlphaFoldDB" id="T1HDY4"/>
<dbReference type="EMBL" id="ACPB03034211">
    <property type="status" value="NOT_ANNOTATED_CDS"/>
    <property type="molecule type" value="Genomic_DNA"/>
</dbReference>
<accession>T1HDY4</accession>